<evidence type="ECO:0000313" key="1">
    <source>
        <dbReference type="EMBL" id="OGY42057.1"/>
    </source>
</evidence>
<dbReference type="InterPro" id="IPR027417">
    <property type="entry name" value="P-loop_NTPase"/>
</dbReference>
<dbReference type="EMBL" id="MHIA01000019">
    <property type="protein sequence ID" value="OGY42057.1"/>
    <property type="molecule type" value="Genomic_DNA"/>
</dbReference>
<sequence>MEKIILAIVGLPGAGKTEITNYLQKKFGWPKIYFGQAVFDEIANRGLEINEQNEKQVREDLRKKHGMAAMAILNIPKIKELYENSSVIIESLYSWEEYLEVKNEFADKFFVLAVYSSPQTRIERLGKRPERPLTAEQVQSRDIAQIENLHQAGPIARADFTIINEGAKEEACKQADNFIATI</sequence>
<proteinExistence type="predicted"/>
<dbReference type="PANTHER" id="PTHR41930:SF1">
    <property type="entry name" value="DEPHOSPHO-COA KINASE"/>
    <property type="match status" value="1"/>
</dbReference>
<dbReference type="Proteomes" id="UP000176260">
    <property type="component" value="Unassembled WGS sequence"/>
</dbReference>
<dbReference type="Pfam" id="PF13207">
    <property type="entry name" value="AAA_17"/>
    <property type="match status" value="1"/>
</dbReference>
<dbReference type="SUPFAM" id="SSF52540">
    <property type="entry name" value="P-loop containing nucleoside triphosphate hydrolases"/>
    <property type="match status" value="1"/>
</dbReference>
<comment type="caution">
    <text evidence="1">The sequence shown here is derived from an EMBL/GenBank/DDBJ whole genome shotgun (WGS) entry which is preliminary data.</text>
</comment>
<organism evidence="1 2">
    <name type="scientific">Candidatus Buchananbacteria bacterium RBG_13_39_9</name>
    <dbReference type="NCBI Taxonomy" id="1797531"/>
    <lineage>
        <taxon>Bacteria</taxon>
        <taxon>Candidatus Buchananiibacteriota</taxon>
    </lineage>
</organism>
<gene>
    <name evidence="1" type="ORF">A2Y67_03170</name>
</gene>
<accession>A0A1G1XRW4</accession>
<evidence type="ECO:0000313" key="2">
    <source>
        <dbReference type="Proteomes" id="UP000176260"/>
    </source>
</evidence>
<protein>
    <recommendedName>
        <fullName evidence="3">Dephospho-CoA kinase</fullName>
    </recommendedName>
</protein>
<dbReference type="Gene3D" id="3.40.50.300">
    <property type="entry name" value="P-loop containing nucleotide triphosphate hydrolases"/>
    <property type="match status" value="1"/>
</dbReference>
<reference evidence="1 2" key="1">
    <citation type="journal article" date="2016" name="Nat. Commun.">
        <title>Thousands of microbial genomes shed light on interconnected biogeochemical processes in an aquifer system.</title>
        <authorList>
            <person name="Anantharaman K."/>
            <person name="Brown C.T."/>
            <person name="Hug L.A."/>
            <person name="Sharon I."/>
            <person name="Castelle C.J."/>
            <person name="Probst A.J."/>
            <person name="Thomas B.C."/>
            <person name="Singh A."/>
            <person name="Wilkins M.J."/>
            <person name="Karaoz U."/>
            <person name="Brodie E.L."/>
            <person name="Williams K.H."/>
            <person name="Hubbard S.S."/>
            <person name="Banfield J.F."/>
        </authorList>
    </citation>
    <scope>NUCLEOTIDE SEQUENCE [LARGE SCALE GENOMIC DNA]</scope>
</reference>
<dbReference type="AlphaFoldDB" id="A0A1G1XRW4"/>
<dbReference type="PANTHER" id="PTHR41930">
    <property type="entry name" value="UPF0200 PROTEIN MJ1399"/>
    <property type="match status" value="1"/>
</dbReference>
<name>A0A1G1XRW4_9BACT</name>
<evidence type="ECO:0008006" key="3">
    <source>
        <dbReference type="Google" id="ProtNLM"/>
    </source>
</evidence>